<dbReference type="AlphaFoldDB" id="A0A2H3CIQ4"/>
<sequence length="80" mass="9154">MQFFRHLQLELEVPKFLIGIEILVFKLVQDAVYPSQLMDANQGLDLLNSACVQPQNLGLHGWKPYSPVIHPYSTRASQYP</sequence>
<organism evidence="1 2">
    <name type="scientific">Armillaria gallica</name>
    <name type="common">Bulbous honey fungus</name>
    <name type="synonym">Armillaria bulbosa</name>
    <dbReference type="NCBI Taxonomy" id="47427"/>
    <lineage>
        <taxon>Eukaryota</taxon>
        <taxon>Fungi</taxon>
        <taxon>Dikarya</taxon>
        <taxon>Basidiomycota</taxon>
        <taxon>Agaricomycotina</taxon>
        <taxon>Agaricomycetes</taxon>
        <taxon>Agaricomycetidae</taxon>
        <taxon>Agaricales</taxon>
        <taxon>Marasmiineae</taxon>
        <taxon>Physalacriaceae</taxon>
        <taxon>Armillaria</taxon>
    </lineage>
</organism>
<evidence type="ECO:0000313" key="1">
    <source>
        <dbReference type="EMBL" id="PBK82979.1"/>
    </source>
</evidence>
<name>A0A2H3CIQ4_ARMGA</name>
<evidence type="ECO:0000313" key="2">
    <source>
        <dbReference type="Proteomes" id="UP000217790"/>
    </source>
</evidence>
<proteinExistence type="predicted"/>
<accession>A0A2H3CIQ4</accession>
<dbReference type="EMBL" id="KZ293711">
    <property type="protein sequence ID" value="PBK82979.1"/>
    <property type="molecule type" value="Genomic_DNA"/>
</dbReference>
<reference evidence="2" key="1">
    <citation type="journal article" date="2017" name="Nat. Ecol. Evol.">
        <title>Genome expansion and lineage-specific genetic innovations in the forest pathogenic fungi Armillaria.</title>
        <authorList>
            <person name="Sipos G."/>
            <person name="Prasanna A.N."/>
            <person name="Walter M.C."/>
            <person name="O'Connor E."/>
            <person name="Balint B."/>
            <person name="Krizsan K."/>
            <person name="Kiss B."/>
            <person name="Hess J."/>
            <person name="Varga T."/>
            <person name="Slot J."/>
            <person name="Riley R."/>
            <person name="Boka B."/>
            <person name="Rigling D."/>
            <person name="Barry K."/>
            <person name="Lee J."/>
            <person name="Mihaltcheva S."/>
            <person name="LaButti K."/>
            <person name="Lipzen A."/>
            <person name="Waldron R."/>
            <person name="Moloney N.M."/>
            <person name="Sperisen C."/>
            <person name="Kredics L."/>
            <person name="Vagvoelgyi C."/>
            <person name="Patrignani A."/>
            <person name="Fitzpatrick D."/>
            <person name="Nagy I."/>
            <person name="Doyle S."/>
            <person name="Anderson J.B."/>
            <person name="Grigoriev I.V."/>
            <person name="Gueldener U."/>
            <person name="Muensterkoetter M."/>
            <person name="Nagy L.G."/>
        </authorList>
    </citation>
    <scope>NUCLEOTIDE SEQUENCE [LARGE SCALE GENOMIC DNA]</scope>
    <source>
        <strain evidence="2">Ar21-2</strain>
    </source>
</reference>
<dbReference type="Proteomes" id="UP000217790">
    <property type="component" value="Unassembled WGS sequence"/>
</dbReference>
<protein>
    <submittedName>
        <fullName evidence="1">Uncharacterized protein</fullName>
    </submittedName>
</protein>
<dbReference type="STRING" id="47427.A0A2H3CIQ4"/>
<dbReference type="OrthoDB" id="2152029at2759"/>
<dbReference type="InParanoid" id="A0A2H3CIQ4"/>
<keyword evidence="2" id="KW-1185">Reference proteome</keyword>
<gene>
    <name evidence="1" type="ORF">ARMGADRAFT_1089884</name>
</gene>